<proteinExistence type="predicted"/>
<sequence>MNVDLRISVITRGRTKMMKSVAMTIKSFVNLSVRSAVAGEFDEPSCIRCLEARLRATTSLIVVTSTIVAGMMDRNRGLIMPEYPCCKGLVSPNWVVFQDTSRMHFPSFDTS</sequence>
<reference evidence="1" key="1">
    <citation type="submission" date="2022-03" db="EMBL/GenBank/DDBJ databases">
        <authorList>
            <person name="Martin C."/>
        </authorList>
    </citation>
    <scope>NUCLEOTIDE SEQUENCE</scope>
</reference>
<organism evidence="1 2">
    <name type="scientific">Owenia fusiformis</name>
    <name type="common">Polychaete worm</name>
    <dbReference type="NCBI Taxonomy" id="6347"/>
    <lineage>
        <taxon>Eukaryota</taxon>
        <taxon>Metazoa</taxon>
        <taxon>Spiralia</taxon>
        <taxon>Lophotrochozoa</taxon>
        <taxon>Annelida</taxon>
        <taxon>Polychaeta</taxon>
        <taxon>Sedentaria</taxon>
        <taxon>Canalipalpata</taxon>
        <taxon>Sabellida</taxon>
        <taxon>Oweniida</taxon>
        <taxon>Oweniidae</taxon>
        <taxon>Owenia</taxon>
    </lineage>
</organism>
<dbReference type="EMBL" id="CAIIXF020000005">
    <property type="protein sequence ID" value="CAH1784338.1"/>
    <property type="molecule type" value="Genomic_DNA"/>
</dbReference>
<evidence type="ECO:0000313" key="1">
    <source>
        <dbReference type="EMBL" id="CAH1784338.1"/>
    </source>
</evidence>
<comment type="caution">
    <text evidence="1">The sequence shown here is derived from an EMBL/GenBank/DDBJ whole genome shotgun (WGS) entry which is preliminary data.</text>
</comment>
<protein>
    <submittedName>
        <fullName evidence="1">Uncharacterized protein</fullName>
    </submittedName>
</protein>
<accession>A0A8J1T688</accession>
<keyword evidence="2" id="KW-1185">Reference proteome</keyword>
<dbReference type="AlphaFoldDB" id="A0A8J1T688"/>
<name>A0A8J1T688_OWEFU</name>
<dbReference type="Proteomes" id="UP000749559">
    <property type="component" value="Unassembled WGS sequence"/>
</dbReference>
<evidence type="ECO:0000313" key="2">
    <source>
        <dbReference type="Proteomes" id="UP000749559"/>
    </source>
</evidence>
<gene>
    <name evidence="1" type="ORF">OFUS_LOCUS10554</name>
</gene>